<dbReference type="InterPro" id="IPR020568">
    <property type="entry name" value="Ribosomal_Su5_D2-typ_SF"/>
</dbReference>
<feature type="domain" description="UPF0029" evidence="3">
    <location>
        <begin position="134"/>
        <end position="189"/>
    </location>
</feature>
<dbReference type="STRING" id="863227.GCA_000373005_05363"/>
<dbReference type="Proteomes" id="UP000235777">
    <property type="component" value="Unassembled WGS sequence"/>
</dbReference>
<protein>
    <submittedName>
        <fullName evidence="4">DUF1949 domain-containing protein</fullName>
    </submittedName>
</protein>
<dbReference type="InterPro" id="IPR001498">
    <property type="entry name" value="Impact_N"/>
</dbReference>
<dbReference type="GO" id="GO:0006446">
    <property type="term" value="P:regulation of translational initiation"/>
    <property type="evidence" value="ECO:0007669"/>
    <property type="project" value="TreeGrafter"/>
</dbReference>
<sequence length="197" mass="21416">MTYTLAATSVFEVEIRKSRFIAYAIPVADRDASMQALQRLRHEHPTATHVCWALLAGGQSGMSDDGEPSGTAGRPILEVLRHHDLDGVLCAVVRFYGGVKLGAGGLVRAYTDAIAGALQQIQRVERIAQARLVVEVGYADEARVRRWMDQERVSLVSTAYDVGVRLDMELPATALDAARAALIDLTLGKATFPETRP</sequence>
<evidence type="ECO:0000259" key="2">
    <source>
        <dbReference type="Pfam" id="PF01205"/>
    </source>
</evidence>
<reference evidence="4 5" key="1">
    <citation type="submission" date="2018-01" db="EMBL/GenBank/DDBJ databases">
        <title>Whole genome analyses suggest that Burkholderia sensu lato contains two further novel genera in the rhizoxinica-symbiotica group Mycetohabitans gen. nov., and Trinickia gen. nov.: implications for the evolution of diazotrophy and nodulation in the Burkholderiaceae.</title>
        <authorList>
            <person name="Estrada-de los Santos P."/>
            <person name="Palmer M."/>
            <person name="Chavez-Ramirez B."/>
            <person name="Beukes C."/>
            <person name="Steenkamp E.T."/>
            <person name="Hirsch A.M."/>
            <person name="Manyaka P."/>
            <person name="Maluk M."/>
            <person name="Lafos M."/>
            <person name="Crook M."/>
            <person name="Gross E."/>
            <person name="Simon M.F."/>
            <person name="Bueno dos Reis Junior F."/>
            <person name="Poole P.S."/>
            <person name="Venter S.N."/>
            <person name="James E.K."/>
        </authorList>
    </citation>
    <scope>NUCLEOTIDE SEQUENCE [LARGE SCALE GENOMIC DNA]</scope>
    <source>
        <strain evidence="4 5">JPY 581</strain>
    </source>
</reference>
<feature type="domain" description="Impact N-terminal" evidence="2">
    <location>
        <begin position="16"/>
        <end position="117"/>
    </location>
</feature>
<dbReference type="PANTHER" id="PTHR16301">
    <property type="entry name" value="IMPACT-RELATED"/>
    <property type="match status" value="1"/>
</dbReference>
<dbReference type="SUPFAM" id="SSF54980">
    <property type="entry name" value="EF-G C-terminal domain-like"/>
    <property type="match status" value="1"/>
</dbReference>
<evidence type="ECO:0000313" key="4">
    <source>
        <dbReference type="EMBL" id="PMS35813.1"/>
    </source>
</evidence>
<dbReference type="Gene3D" id="3.30.70.240">
    <property type="match status" value="1"/>
</dbReference>
<dbReference type="GO" id="GO:0005737">
    <property type="term" value="C:cytoplasm"/>
    <property type="evidence" value="ECO:0007669"/>
    <property type="project" value="TreeGrafter"/>
</dbReference>
<gene>
    <name evidence="4" type="ORF">C0Z20_15900</name>
</gene>
<name>A0A2N7X232_9BURK</name>
<accession>A0A2N7X232</accession>
<dbReference type="EMBL" id="PNYC01000009">
    <property type="protein sequence ID" value="PMS35813.1"/>
    <property type="molecule type" value="Genomic_DNA"/>
</dbReference>
<dbReference type="PANTHER" id="PTHR16301:SF20">
    <property type="entry name" value="IMPACT FAMILY MEMBER YIGZ"/>
    <property type="match status" value="1"/>
</dbReference>
<dbReference type="RefSeq" id="WP_018443975.1">
    <property type="nucleotide sequence ID" value="NZ_KB890218.1"/>
</dbReference>
<organism evidence="4 5">
    <name type="scientific">Trinickia symbiotica</name>
    <dbReference type="NCBI Taxonomy" id="863227"/>
    <lineage>
        <taxon>Bacteria</taxon>
        <taxon>Pseudomonadati</taxon>
        <taxon>Pseudomonadota</taxon>
        <taxon>Betaproteobacteria</taxon>
        <taxon>Burkholderiales</taxon>
        <taxon>Burkholderiaceae</taxon>
        <taxon>Trinickia</taxon>
    </lineage>
</organism>
<keyword evidence="5" id="KW-1185">Reference proteome</keyword>
<dbReference type="Pfam" id="PF01205">
    <property type="entry name" value="Impact_N"/>
    <property type="match status" value="1"/>
</dbReference>
<dbReference type="GO" id="GO:0032561">
    <property type="term" value="F:guanyl ribonucleotide binding"/>
    <property type="evidence" value="ECO:0007669"/>
    <property type="project" value="UniProtKB-ARBA"/>
</dbReference>
<dbReference type="Pfam" id="PF09186">
    <property type="entry name" value="DUF1949"/>
    <property type="match status" value="1"/>
</dbReference>
<dbReference type="InterPro" id="IPR035647">
    <property type="entry name" value="EFG_III/V"/>
</dbReference>
<dbReference type="Gene3D" id="3.30.230.30">
    <property type="entry name" value="Impact, N-terminal domain"/>
    <property type="match status" value="1"/>
</dbReference>
<evidence type="ECO:0000256" key="1">
    <source>
        <dbReference type="ARBA" id="ARBA00007665"/>
    </source>
</evidence>
<proteinExistence type="inferred from homology"/>
<dbReference type="InterPro" id="IPR023582">
    <property type="entry name" value="Impact"/>
</dbReference>
<dbReference type="InterPro" id="IPR015269">
    <property type="entry name" value="UPF0029_Impact_C"/>
</dbReference>
<evidence type="ECO:0000313" key="5">
    <source>
        <dbReference type="Proteomes" id="UP000235777"/>
    </source>
</evidence>
<dbReference type="SUPFAM" id="SSF54211">
    <property type="entry name" value="Ribosomal protein S5 domain 2-like"/>
    <property type="match status" value="1"/>
</dbReference>
<dbReference type="AlphaFoldDB" id="A0A2N7X232"/>
<evidence type="ECO:0000259" key="3">
    <source>
        <dbReference type="Pfam" id="PF09186"/>
    </source>
</evidence>
<dbReference type="OrthoDB" id="9813771at2"/>
<comment type="caution">
    <text evidence="4">The sequence shown here is derived from an EMBL/GenBank/DDBJ whole genome shotgun (WGS) entry which is preliminary data.</text>
</comment>
<dbReference type="GO" id="GO:0017111">
    <property type="term" value="F:ribonucleoside triphosphate phosphatase activity"/>
    <property type="evidence" value="ECO:0007669"/>
    <property type="project" value="UniProtKB-ARBA"/>
</dbReference>
<dbReference type="InterPro" id="IPR036956">
    <property type="entry name" value="Impact_N_sf"/>
</dbReference>
<comment type="similarity">
    <text evidence="1">Belongs to the IMPACT family.</text>
</comment>